<comment type="caution">
    <text evidence="1">The sequence shown here is derived from an EMBL/GenBank/DDBJ whole genome shotgun (WGS) entry which is preliminary data.</text>
</comment>
<evidence type="ECO:0000313" key="1">
    <source>
        <dbReference type="EMBL" id="GGG32335.1"/>
    </source>
</evidence>
<name>A0ABQ1WJ42_9BACT</name>
<gene>
    <name evidence="1" type="ORF">GCM10011378_06050</name>
</gene>
<evidence type="ECO:0000313" key="2">
    <source>
        <dbReference type="Proteomes" id="UP000601361"/>
    </source>
</evidence>
<accession>A0ABQ1WJ42</accession>
<reference evidence="2" key="1">
    <citation type="journal article" date="2019" name="Int. J. Syst. Evol. Microbiol.">
        <title>The Global Catalogue of Microorganisms (GCM) 10K type strain sequencing project: providing services to taxonomists for standard genome sequencing and annotation.</title>
        <authorList>
            <consortium name="The Broad Institute Genomics Platform"/>
            <consortium name="The Broad Institute Genome Sequencing Center for Infectious Disease"/>
            <person name="Wu L."/>
            <person name="Ma J."/>
        </authorList>
    </citation>
    <scope>NUCLEOTIDE SEQUENCE [LARGE SCALE GENOMIC DNA]</scope>
    <source>
        <strain evidence="2">CGMCC 1.12990</strain>
    </source>
</reference>
<keyword evidence="2" id="KW-1185">Reference proteome</keyword>
<dbReference type="EMBL" id="BMGS01000001">
    <property type="protein sequence ID" value="GGG32335.1"/>
    <property type="molecule type" value="Genomic_DNA"/>
</dbReference>
<dbReference type="RefSeq" id="WP_188556324.1">
    <property type="nucleotide sequence ID" value="NZ_BMGS01000001.1"/>
</dbReference>
<protein>
    <recommendedName>
        <fullName evidence="3">DUF1508 domain-containing protein</fullName>
    </recommendedName>
</protein>
<sequence length="107" mass="12007">MKYTFHNSPVKNGPYSLVLTAYSRVKKNEFIEHSINIAEAVKLINKIHCNIESNLSNIVNNNSINQSNGNSFYTTGFTTAIEGHINNQILTFGKRSAFYDYGDIAES</sequence>
<dbReference type="Proteomes" id="UP000601361">
    <property type="component" value="Unassembled WGS sequence"/>
</dbReference>
<proteinExistence type="predicted"/>
<organism evidence="1 2">
    <name type="scientific">Hymenobacter glacieicola</name>
    <dbReference type="NCBI Taxonomy" id="1562124"/>
    <lineage>
        <taxon>Bacteria</taxon>
        <taxon>Pseudomonadati</taxon>
        <taxon>Bacteroidota</taxon>
        <taxon>Cytophagia</taxon>
        <taxon>Cytophagales</taxon>
        <taxon>Hymenobacteraceae</taxon>
        <taxon>Hymenobacter</taxon>
    </lineage>
</organism>
<evidence type="ECO:0008006" key="3">
    <source>
        <dbReference type="Google" id="ProtNLM"/>
    </source>
</evidence>